<dbReference type="InterPro" id="IPR029058">
    <property type="entry name" value="AB_hydrolase_fold"/>
</dbReference>
<dbReference type="GO" id="GO:0016787">
    <property type="term" value="F:hydrolase activity"/>
    <property type="evidence" value="ECO:0007669"/>
    <property type="project" value="UniProtKB-KW"/>
</dbReference>
<gene>
    <name evidence="2" type="ORF">NA57DRAFT_65204</name>
</gene>
<evidence type="ECO:0000313" key="3">
    <source>
        <dbReference type="Proteomes" id="UP000799772"/>
    </source>
</evidence>
<keyword evidence="2" id="KW-0378">Hydrolase</keyword>
<dbReference type="PANTHER" id="PTHR23024">
    <property type="entry name" value="ARYLACETAMIDE DEACETYLASE"/>
    <property type="match status" value="1"/>
</dbReference>
<dbReference type="InterPro" id="IPR050466">
    <property type="entry name" value="Carboxylest/Gibb_receptor"/>
</dbReference>
<name>A0A9P4IK81_9PEZI</name>
<accession>A0A9P4IK81</accession>
<reference evidence="2" key="1">
    <citation type="journal article" date="2020" name="Stud. Mycol.">
        <title>101 Dothideomycetes genomes: a test case for predicting lifestyles and emergence of pathogens.</title>
        <authorList>
            <person name="Haridas S."/>
            <person name="Albert R."/>
            <person name="Binder M."/>
            <person name="Bloem J."/>
            <person name="Labutti K."/>
            <person name="Salamov A."/>
            <person name="Andreopoulos B."/>
            <person name="Baker S."/>
            <person name="Barry K."/>
            <person name="Bills G."/>
            <person name="Bluhm B."/>
            <person name="Cannon C."/>
            <person name="Castanera R."/>
            <person name="Culley D."/>
            <person name="Daum C."/>
            <person name="Ezra D."/>
            <person name="Gonzalez J."/>
            <person name="Henrissat B."/>
            <person name="Kuo A."/>
            <person name="Liang C."/>
            <person name="Lipzen A."/>
            <person name="Lutzoni F."/>
            <person name="Magnuson J."/>
            <person name="Mondo S."/>
            <person name="Nolan M."/>
            <person name="Ohm R."/>
            <person name="Pangilinan J."/>
            <person name="Park H.-J."/>
            <person name="Ramirez L."/>
            <person name="Alfaro M."/>
            <person name="Sun H."/>
            <person name="Tritt A."/>
            <person name="Yoshinaga Y."/>
            <person name="Zwiers L.-H."/>
            <person name="Turgeon B."/>
            <person name="Goodwin S."/>
            <person name="Spatafora J."/>
            <person name="Crous P."/>
            <person name="Grigoriev I."/>
        </authorList>
    </citation>
    <scope>NUCLEOTIDE SEQUENCE</scope>
    <source>
        <strain evidence="2">CBS 133067</strain>
    </source>
</reference>
<dbReference type="InterPro" id="IPR013094">
    <property type="entry name" value="AB_hydrolase_3"/>
</dbReference>
<comment type="caution">
    <text evidence="2">The sequence shown here is derived from an EMBL/GenBank/DDBJ whole genome shotgun (WGS) entry which is preliminary data.</text>
</comment>
<dbReference type="PANTHER" id="PTHR23024:SF643">
    <property type="entry name" value="AB HYDROLASE SUPERFAMILY PROTEIN B1A11.02"/>
    <property type="match status" value="1"/>
</dbReference>
<dbReference type="Pfam" id="PF07859">
    <property type="entry name" value="Abhydrolase_3"/>
    <property type="match status" value="1"/>
</dbReference>
<evidence type="ECO:0000313" key="2">
    <source>
        <dbReference type="EMBL" id="KAF2100849.1"/>
    </source>
</evidence>
<feature type="domain" description="Alpha/beta hydrolase fold-3" evidence="1">
    <location>
        <begin position="2"/>
        <end position="215"/>
    </location>
</feature>
<proteinExistence type="predicted"/>
<keyword evidence="3" id="KW-1185">Reference proteome</keyword>
<dbReference type="SUPFAM" id="SSF53474">
    <property type="entry name" value="alpha/beta-Hydrolases"/>
    <property type="match status" value="1"/>
</dbReference>
<dbReference type="AlphaFoldDB" id="A0A9P4IK81"/>
<dbReference type="Proteomes" id="UP000799772">
    <property type="component" value="Unassembled WGS sequence"/>
</dbReference>
<evidence type="ECO:0000259" key="1">
    <source>
        <dbReference type="Pfam" id="PF07859"/>
    </source>
</evidence>
<protein>
    <submittedName>
        <fullName evidence="2">Alpha/beta hydrolase fold-3</fullName>
    </submittedName>
</protein>
<dbReference type="EMBL" id="ML978124">
    <property type="protein sequence ID" value="KAF2100849.1"/>
    <property type="molecule type" value="Genomic_DNA"/>
</dbReference>
<dbReference type="OrthoDB" id="408631at2759"/>
<organism evidence="2 3">
    <name type="scientific">Rhizodiscina lignyota</name>
    <dbReference type="NCBI Taxonomy" id="1504668"/>
    <lineage>
        <taxon>Eukaryota</taxon>
        <taxon>Fungi</taxon>
        <taxon>Dikarya</taxon>
        <taxon>Ascomycota</taxon>
        <taxon>Pezizomycotina</taxon>
        <taxon>Dothideomycetes</taxon>
        <taxon>Pleosporomycetidae</taxon>
        <taxon>Aulographales</taxon>
        <taxon>Rhizodiscinaceae</taxon>
        <taxon>Rhizodiscina</taxon>
    </lineage>
</organism>
<dbReference type="Gene3D" id="3.40.50.1820">
    <property type="entry name" value="alpha/beta hydrolase"/>
    <property type="match status" value="1"/>
</dbReference>
<sequence>MFHGGGFVIGSVNSEDHSCRLLARSLGFIVVNVEYRLAPEYPFPYAPNDAWDAVQWAATHAGSLGADPAKCFIVGGTSAGANLSNVVAHLARDEGLEPPLTGVHLMVPSCCPPEVMPEKYKARCKSMEKNANAPGGLTIAAIKKWRKAYNGDLNSPLYVFFNHPKGHAGLPPHFFQIAGMDIVRDEGLLYEELLREESGVSTKKVVYRGVPHGWWVATPHIEASKKFMKDMEERVRWLKEHPQR</sequence>